<dbReference type="EMBL" id="DS894678">
    <property type="protein sequence ID" value="EEC15840.1"/>
    <property type="molecule type" value="Genomic_DNA"/>
</dbReference>
<name>B7QAG8_IXOSC</name>
<feature type="region of interest" description="Disordered" evidence="1">
    <location>
        <begin position="74"/>
        <end position="98"/>
    </location>
</feature>
<dbReference type="InParanoid" id="B7QAG8"/>
<evidence type="ECO:0000313" key="4">
    <source>
        <dbReference type="EnsemblMetazoa" id="ISCW012044-PA"/>
    </source>
</evidence>
<keyword evidence="2" id="KW-1133">Transmembrane helix</keyword>
<dbReference type="VEuPathDB" id="VectorBase:ISCW012044"/>
<keyword evidence="2" id="KW-0472">Membrane</keyword>
<sequence length="98" mass="10476">MWWQVEAQATRYSSRGRCSFFSWSLVLASAVLSLVSTVLGVATWKLLGEDIGVDVGQNVSAMLRLLFHHNVSSNTAPRRASSDAAAATPNVGGETVLP</sequence>
<reference evidence="3 5" key="1">
    <citation type="submission" date="2008-03" db="EMBL/GenBank/DDBJ databases">
        <title>Annotation of Ixodes scapularis.</title>
        <authorList>
            <consortium name="Ixodes scapularis Genome Project Consortium"/>
            <person name="Caler E."/>
            <person name="Hannick L.I."/>
            <person name="Bidwell S."/>
            <person name="Joardar V."/>
            <person name="Thiagarajan M."/>
            <person name="Amedeo P."/>
            <person name="Galinsky K.J."/>
            <person name="Schobel S."/>
            <person name="Inman J."/>
            <person name="Hostetler J."/>
            <person name="Miller J."/>
            <person name="Hammond M."/>
            <person name="Megy K."/>
            <person name="Lawson D."/>
            <person name="Kodira C."/>
            <person name="Sutton G."/>
            <person name="Meyer J."/>
            <person name="Hill C.A."/>
            <person name="Birren B."/>
            <person name="Nene V."/>
            <person name="Collins F."/>
            <person name="Alarcon-Chaidez F."/>
            <person name="Wikel S."/>
            <person name="Strausberg R."/>
        </authorList>
    </citation>
    <scope>NUCLEOTIDE SEQUENCE [LARGE SCALE GENOMIC DNA]</scope>
    <source>
        <strain evidence="5">Wikel</strain>
        <strain evidence="3">Wikel colony</strain>
    </source>
</reference>
<dbReference type="PaxDb" id="6945-B7QAG8"/>
<feature type="transmembrane region" description="Helical" evidence="2">
    <location>
        <begin position="20"/>
        <end position="42"/>
    </location>
</feature>
<dbReference type="VEuPathDB" id="VectorBase:ISCI012044"/>
<gene>
    <name evidence="3" type="ORF">IscW_ISCW012044</name>
</gene>
<evidence type="ECO:0000256" key="2">
    <source>
        <dbReference type="SAM" id="Phobius"/>
    </source>
</evidence>
<evidence type="ECO:0000313" key="3">
    <source>
        <dbReference type="EMBL" id="EEC15840.1"/>
    </source>
</evidence>
<accession>B7QAG8</accession>
<feature type="compositionally biased region" description="Low complexity" evidence="1">
    <location>
        <begin position="75"/>
        <end position="89"/>
    </location>
</feature>
<organism>
    <name type="scientific">Ixodes scapularis</name>
    <name type="common">Black-legged tick</name>
    <name type="synonym">Deer tick</name>
    <dbReference type="NCBI Taxonomy" id="6945"/>
    <lineage>
        <taxon>Eukaryota</taxon>
        <taxon>Metazoa</taxon>
        <taxon>Ecdysozoa</taxon>
        <taxon>Arthropoda</taxon>
        <taxon>Chelicerata</taxon>
        <taxon>Arachnida</taxon>
        <taxon>Acari</taxon>
        <taxon>Parasitiformes</taxon>
        <taxon>Ixodida</taxon>
        <taxon>Ixodoidea</taxon>
        <taxon>Ixodidae</taxon>
        <taxon>Ixodinae</taxon>
        <taxon>Ixodes</taxon>
    </lineage>
</organism>
<evidence type="ECO:0000313" key="5">
    <source>
        <dbReference type="Proteomes" id="UP000001555"/>
    </source>
</evidence>
<evidence type="ECO:0000256" key="1">
    <source>
        <dbReference type="SAM" id="MobiDB-lite"/>
    </source>
</evidence>
<proteinExistence type="predicted"/>
<dbReference type="EnsemblMetazoa" id="ISCW012044-RA">
    <property type="protein sequence ID" value="ISCW012044-PA"/>
    <property type="gene ID" value="ISCW012044"/>
</dbReference>
<dbReference type="HOGENOM" id="CLU_2335955_0_0_1"/>
<dbReference type="Proteomes" id="UP000001555">
    <property type="component" value="Unassembled WGS sequence"/>
</dbReference>
<dbReference type="AlphaFoldDB" id="B7QAG8"/>
<reference evidence="4" key="2">
    <citation type="submission" date="2020-05" db="UniProtKB">
        <authorList>
            <consortium name="EnsemblMetazoa"/>
        </authorList>
    </citation>
    <scope>IDENTIFICATION</scope>
    <source>
        <strain evidence="4">wikel</strain>
    </source>
</reference>
<protein>
    <submittedName>
        <fullName evidence="3 4">Uncharacterized protein</fullName>
    </submittedName>
</protein>
<keyword evidence="2" id="KW-0812">Transmembrane</keyword>
<dbReference type="EMBL" id="ABJB011053271">
    <property type="status" value="NOT_ANNOTATED_CDS"/>
    <property type="molecule type" value="Genomic_DNA"/>
</dbReference>
<keyword evidence="5" id="KW-1185">Reference proteome</keyword>